<feature type="domain" description="ABC transmembrane type-1" evidence="9">
    <location>
        <begin position="14"/>
        <end position="208"/>
    </location>
</feature>
<dbReference type="InterPro" id="IPR051322">
    <property type="entry name" value="AA_ABC_Transporter_Permease"/>
</dbReference>
<evidence type="ECO:0000313" key="11">
    <source>
        <dbReference type="Proteomes" id="UP000190395"/>
    </source>
</evidence>
<proteinExistence type="inferred from homology"/>
<accession>A0A1T4QF86</accession>
<feature type="transmembrane region" description="Helical" evidence="8">
    <location>
        <begin position="88"/>
        <end position="106"/>
    </location>
</feature>
<keyword evidence="6 8" id="KW-1133">Transmembrane helix</keyword>
<dbReference type="PROSITE" id="PS50928">
    <property type="entry name" value="ABC_TM1"/>
    <property type="match status" value="1"/>
</dbReference>
<evidence type="ECO:0000313" key="10">
    <source>
        <dbReference type="EMBL" id="SKA01888.1"/>
    </source>
</evidence>
<dbReference type="AlphaFoldDB" id="A0A1T4QF86"/>
<keyword evidence="3 8" id="KW-0813">Transport</keyword>
<comment type="subcellular location">
    <subcellularLocation>
        <location evidence="1 8">Cell membrane</location>
        <topology evidence="1 8">Multi-pass membrane protein</topology>
    </subcellularLocation>
</comment>
<feature type="transmembrane region" description="Helical" evidence="8">
    <location>
        <begin position="147"/>
        <end position="169"/>
    </location>
</feature>
<dbReference type="OrthoDB" id="9793490at2"/>
<gene>
    <name evidence="10" type="ORF">SAMN02745152_01938</name>
</gene>
<reference evidence="10 11" key="1">
    <citation type="submission" date="2017-02" db="EMBL/GenBank/DDBJ databases">
        <authorList>
            <person name="Peterson S.W."/>
        </authorList>
    </citation>
    <scope>NUCLEOTIDE SEQUENCE [LARGE SCALE GENOMIC DNA]</scope>
    <source>
        <strain evidence="10 11">ATCC BAA-909</strain>
    </source>
</reference>
<evidence type="ECO:0000256" key="3">
    <source>
        <dbReference type="ARBA" id="ARBA00022448"/>
    </source>
</evidence>
<evidence type="ECO:0000256" key="1">
    <source>
        <dbReference type="ARBA" id="ARBA00004651"/>
    </source>
</evidence>
<dbReference type="SUPFAM" id="SSF161098">
    <property type="entry name" value="MetI-like"/>
    <property type="match status" value="1"/>
</dbReference>
<dbReference type="PANTHER" id="PTHR30450:SF14">
    <property type="entry name" value="TRANSPORTER, PERMEASE PROTEIN, PUTATIVE-RELATED"/>
    <property type="match status" value="1"/>
</dbReference>
<dbReference type="GO" id="GO:0005886">
    <property type="term" value="C:plasma membrane"/>
    <property type="evidence" value="ECO:0007669"/>
    <property type="project" value="UniProtKB-SubCell"/>
</dbReference>
<dbReference type="Pfam" id="PF00528">
    <property type="entry name" value="BPD_transp_1"/>
    <property type="match status" value="1"/>
</dbReference>
<dbReference type="GeneID" id="303368165"/>
<evidence type="ECO:0000256" key="6">
    <source>
        <dbReference type="ARBA" id="ARBA00022989"/>
    </source>
</evidence>
<protein>
    <submittedName>
        <fullName evidence="10">D-methionine transport system permease protein</fullName>
    </submittedName>
</protein>
<keyword evidence="4" id="KW-1003">Cell membrane</keyword>
<name>A0A1T4QF86_9SPIR</name>
<evidence type="ECO:0000256" key="2">
    <source>
        <dbReference type="ARBA" id="ARBA00007069"/>
    </source>
</evidence>
<dbReference type="CDD" id="cd06261">
    <property type="entry name" value="TM_PBP2"/>
    <property type="match status" value="1"/>
</dbReference>
<keyword evidence="7 8" id="KW-0472">Membrane</keyword>
<dbReference type="GO" id="GO:0048473">
    <property type="term" value="P:D-methionine transmembrane transport"/>
    <property type="evidence" value="ECO:0007669"/>
    <property type="project" value="TreeGrafter"/>
</dbReference>
<dbReference type="STRING" id="225004.SAMN02745152_01938"/>
<feature type="transmembrane region" description="Helical" evidence="8">
    <location>
        <begin position="53"/>
        <end position="76"/>
    </location>
</feature>
<dbReference type="RefSeq" id="WP_078931679.1">
    <property type="nucleotide sequence ID" value="NZ_FUXC01000013.1"/>
</dbReference>
<evidence type="ECO:0000256" key="4">
    <source>
        <dbReference type="ARBA" id="ARBA00022475"/>
    </source>
</evidence>
<keyword evidence="11" id="KW-1185">Reference proteome</keyword>
<dbReference type="EMBL" id="FUXC01000013">
    <property type="protein sequence ID" value="SKA01888.1"/>
    <property type="molecule type" value="Genomic_DNA"/>
</dbReference>
<evidence type="ECO:0000256" key="5">
    <source>
        <dbReference type="ARBA" id="ARBA00022692"/>
    </source>
</evidence>
<comment type="similarity">
    <text evidence="2">Belongs to the binding-protein-dependent transport system permease family. CysTW subfamily.</text>
</comment>
<dbReference type="PANTHER" id="PTHR30450">
    <property type="entry name" value="ABC TRANSPORTER PERMEASE"/>
    <property type="match status" value="1"/>
</dbReference>
<keyword evidence="5 8" id="KW-0812">Transmembrane</keyword>
<dbReference type="InterPro" id="IPR000515">
    <property type="entry name" value="MetI-like"/>
</dbReference>
<dbReference type="Proteomes" id="UP000190395">
    <property type="component" value="Unassembled WGS sequence"/>
</dbReference>
<feature type="transmembrane region" description="Helical" evidence="8">
    <location>
        <begin position="18"/>
        <end position="41"/>
    </location>
</feature>
<dbReference type="InterPro" id="IPR035906">
    <property type="entry name" value="MetI-like_sf"/>
</dbReference>
<dbReference type="FunFam" id="1.10.3720.10:FF:000002">
    <property type="entry name" value="D-methionine ABC transporter permease MetI"/>
    <property type="match status" value="1"/>
</dbReference>
<feature type="transmembrane region" description="Helical" evidence="8">
    <location>
        <begin position="189"/>
        <end position="208"/>
    </location>
</feature>
<organism evidence="10 11">
    <name type="scientific">Treponema berlinense</name>
    <dbReference type="NCBI Taxonomy" id="225004"/>
    <lineage>
        <taxon>Bacteria</taxon>
        <taxon>Pseudomonadati</taxon>
        <taxon>Spirochaetota</taxon>
        <taxon>Spirochaetia</taxon>
        <taxon>Spirochaetales</taxon>
        <taxon>Treponemataceae</taxon>
        <taxon>Treponema</taxon>
    </lineage>
</organism>
<dbReference type="Gene3D" id="1.10.3720.10">
    <property type="entry name" value="MetI-like"/>
    <property type="match status" value="1"/>
</dbReference>
<sequence>MIFGISASKIWLSIGQTVYMVGISLLAGLLIAFPLAIILFLTRKGGIQQNQIVYNIISAIINIIRSVPFIILIVYIMPFTKAIVGTRVGSTAALVPLTAYIAPYLARLIENALFETDKGIIEASQAMGATIFQTIFKFVLPEAKGSIILGITTGTVGLLGATAMAGAVGGGGVGDLALTYGYQRFNTPLMTSTVIILIIFVQIIQVIGTRSAKKR</sequence>
<evidence type="ECO:0000256" key="7">
    <source>
        <dbReference type="ARBA" id="ARBA00023136"/>
    </source>
</evidence>
<evidence type="ECO:0000256" key="8">
    <source>
        <dbReference type="RuleBase" id="RU363032"/>
    </source>
</evidence>
<evidence type="ECO:0000259" key="9">
    <source>
        <dbReference type="PROSITE" id="PS50928"/>
    </source>
</evidence>